<evidence type="ECO:0000313" key="7">
    <source>
        <dbReference type="Proteomes" id="UP001575105"/>
    </source>
</evidence>
<dbReference type="GO" id="GO:0005840">
    <property type="term" value="C:ribosome"/>
    <property type="evidence" value="ECO:0007669"/>
    <property type="project" value="UniProtKB-KW"/>
</dbReference>
<dbReference type="InterPro" id="IPR005823">
    <property type="entry name" value="Ribosomal_uL13_bac-type"/>
</dbReference>
<dbReference type="Pfam" id="PF00572">
    <property type="entry name" value="Ribosomal_L13"/>
    <property type="match status" value="1"/>
</dbReference>
<protein>
    <recommendedName>
        <fullName evidence="4">Large ribosomal subunit protein uL13</fullName>
    </recommendedName>
</protein>
<dbReference type="PANTHER" id="PTHR11545">
    <property type="entry name" value="RIBOSOMAL PROTEIN L13"/>
    <property type="match status" value="1"/>
</dbReference>
<dbReference type="SUPFAM" id="SSF52161">
    <property type="entry name" value="Ribosomal protein L13"/>
    <property type="match status" value="1"/>
</dbReference>
<sequence length="149" mass="17520">MNRQTYHAKNHEVDRRWVVVDATDQVYGRLASRIARILQGKNKPEYTPHHDVGDFVVVTNVEKMHFTGRKLDQKLYQNYSGYPGGLKTYTYRTMLEQHPERLLEKAVRRMMPRNRLGRQQFSKMKVYRGPEHPHTAQQPEALEITAKSA</sequence>
<dbReference type="InterPro" id="IPR036899">
    <property type="entry name" value="Ribosomal_uL13_sf"/>
</dbReference>
<comment type="subunit">
    <text evidence="4">Part of the 50S ribosomal subunit.</text>
</comment>
<dbReference type="InterPro" id="IPR005822">
    <property type="entry name" value="Ribosomal_uL13"/>
</dbReference>
<comment type="caution">
    <text evidence="6">The sequence shown here is derived from an EMBL/GenBank/DDBJ whole genome shotgun (WGS) entry which is preliminary data.</text>
</comment>
<dbReference type="RefSeq" id="WP_425343705.1">
    <property type="nucleotide sequence ID" value="NZ_JBGUBD010000001.1"/>
</dbReference>
<dbReference type="PANTHER" id="PTHR11545:SF2">
    <property type="entry name" value="LARGE RIBOSOMAL SUBUNIT PROTEIN UL13M"/>
    <property type="match status" value="1"/>
</dbReference>
<proteinExistence type="inferred from homology"/>
<gene>
    <name evidence="4 6" type="primary">rplM</name>
    <name evidence="6" type="ORF">ACERK3_00590</name>
</gene>
<evidence type="ECO:0000256" key="5">
    <source>
        <dbReference type="SAM" id="MobiDB-lite"/>
    </source>
</evidence>
<evidence type="ECO:0000256" key="4">
    <source>
        <dbReference type="HAMAP-Rule" id="MF_01366"/>
    </source>
</evidence>
<dbReference type="NCBIfam" id="TIGR01066">
    <property type="entry name" value="rplM_bact"/>
    <property type="match status" value="1"/>
</dbReference>
<accession>A0ABV4U1N7</accession>
<dbReference type="Proteomes" id="UP001575105">
    <property type="component" value="Unassembled WGS sequence"/>
</dbReference>
<evidence type="ECO:0000256" key="2">
    <source>
        <dbReference type="ARBA" id="ARBA00022980"/>
    </source>
</evidence>
<comment type="function">
    <text evidence="4">This protein is one of the early assembly proteins of the 50S ribosomal subunit, although it is not seen to bind rRNA by itself. It is important during the early stages of 50S assembly.</text>
</comment>
<keyword evidence="3 4" id="KW-0687">Ribonucleoprotein</keyword>
<feature type="region of interest" description="Disordered" evidence="5">
    <location>
        <begin position="129"/>
        <end position="149"/>
    </location>
</feature>
<dbReference type="HAMAP" id="MF_01366">
    <property type="entry name" value="Ribosomal_uL13"/>
    <property type="match status" value="1"/>
</dbReference>
<organism evidence="6 7">
    <name type="scientific">Natronomicrosphaera hydrolytica</name>
    <dbReference type="NCBI Taxonomy" id="3242702"/>
    <lineage>
        <taxon>Bacteria</taxon>
        <taxon>Pseudomonadati</taxon>
        <taxon>Planctomycetota</taxon>
        <taxon>Phycisphaerae</taxon>
        <taxon>Phycisphaerales</taxon>
        <taxon>Phycisphaeraceae</taxon>
        <taxon>Natronomicrosphaera</taxon>
    </lineage>
</organism>
<evidence type="ECO:0000313" key="6">
    <source>
        <dbReference type="EMBL" id="MFA9476778.1"/>
    </source>
</evidence>
<reference evidence="6 7" key="1">
    <citation type="submission" date="2024-08" db="EMBL/GenBank/DDBJ databases">
        <title>Whole-genome sequencing of halo(alkali)philic microorganisms from hypersaline lakes.</title>
        <authorList>
            <person name="Sorokin D.Y."/>
            <person name="Merkel A.Y."/>
            <person name="Messina E."/>
            <person name="Yakimov M."/>
        </authorList>
    </citation>
    <scope>NUCLEOTIDE SEQUENCE [LARGE SCALE GENOMIC DNA]</scope>
    <source>
        <strain evidence="6 7">AB-hyl4</strain>
    </source>
</reference>
<keyword evidence="7" id="KW-1185">Reference proteome</keyword>
<dbReference type="Gene3D" id="3.90.1180.10">
    <property type="entry name" value="Ribosomal protein L13"/>
    <property type="match status" value="1"/>
</dbReference>
<dbReference type="EMBL" id="JBGUBD010000001">
    <property type="protein sequence ID" value="MFA9476778.1"/>
    <property type="molecule type" value="Genomic_DNA"/>
</dbReference>
<evidence type="ECO:0000256" key="1">
    <source>
        <dbReference type="ARBA" id="ARBA00006227"/>
    </source>
</evidence>
<evidence type="ECO:0000256" key="3">
    <source>
        <dbReference type="ARBA" id="ARBA00023274"/>
    </source>
</evidence>
<dbReference type="PIRSF" id="PIRSF002181">
    <property type="entry name" value="Ribosomal_L13"/>
    <property type="match status" value="1"/>
</dbReference>
<dbReference type="CDD" id="cd00392">
    <property type="entry name" value="Ribosomal_L13"/>
    <property type="match status" value="1"/>
</dbReference>
<keyword evidence="2 4" id="KW-0689">Ribosomal protein</keyword>
<name>A0ABV4U1N7_9BACT</name>
<comment type="similarity">
    <text evidence="1 4">Belongs to the universal ribosomal protein uL13 family.</text>
</comment>